<feature type="transmembrane region" description="Helical" evidence="1">
    <location>
        <begin position="329"/>
        <end position="349"/>
    </location>
</feature>
<name>A0A4Y7R8Q5_COPMI</name>
<dbReference type="EMBL" id="QPFP01000621">
    <property type="protein sequence ID" value="TEB05099.1"/>
    <property type="molecule type" value="Genomic_DNA"/>
</dbReference>
<gene>
    <name evidence="2" type="ORF">FA13DRAFT_1750427</name>
</gene>
<evidence type="ECO:0000313" key="3">
    <source>
        <dbReference type="Proteomes" id="UP000298030"/>
    </source>
</evidence>
<accession>A0A4Y7R8Q5</accession>
<evidence type="ECO:0000256" key="1">
    <source>
        <dbReference type="SAM" id="Phobius"/>
    </source>
</evidence>
<keyword evidence="1" id="KW-1133">Transmembrane helix</keyword>
<keyword evidence="1" id="KW-0812">Transmembrane</keyword>
<dbReference type="Gene3D" id="2.60.120.260">
    <property type="entry name" value="Galactose-binding domain-like"/>
    <property type="match status" value="1"/>
</dbReference>
<keyword evidence="1" id="KW-0472">Membrane</keyword>
<evidence type="ECO:0000313" key="2">
    <source>
        <dbReference type="EMBL" id="TEB05099.1"/>
    </source>
</evidence>
<dbReference type="OrthoDB" id="2756615at2759"/>
<protein>
    <recommendedName>
        <fullName evidence="4">Transmembrane protein</fullName>
    </recommendedName>
</protein>
<sequence length="438" mass="46560">MPTAEHDKALATVEDGLFIFLDDSKVNDFVVAEGTPGQWKWVVNRDGRWAGGTETVFADHGPDDVRGEVMLLADGAQVSFVGRAPPASAEHKVKVEVNGKGAYETTLSDAPEASSSPSYRTWLTVDLLSGAKEAQYLYLNELPAGTSVDYAVVRATESTLVTGQLAIVDEVGKAVGFAGWERRAGPVVVQDNTYYPYGGSMHAAKGVGNVMDVSFVGSSISVYGMFPATNGTLSASYTVDAGAPQSRTYEANSSMSTLPNYLLFSQTDLSPGLHTLTLNITENTSGDYLAVDYMTYHPTFGSLERLMASEGGAVSDSGTRTKPLLSKGALAGMIVGVILAVALLVGCVLMRDSLLGRVRGLFTKKNKKCDDTEMRPVNPKIDPWSSQSPHYAFVNPHSGEVDLTKTASTSPGVATRISLDLDKFESLPPSPTPTATAH</sequence>
<proteinExistence type="predicted"/>
<organism evidence="2 3">
    <name type="scientific">Coprinellus micaceus</name>
    <name type="common">Glistening ink-cap mushroom</name>
    <name type="synonym">Coprinus micaceus</name>
    <dbReference type="NCBI Taxonomy" id="71717"/>
    <lineage>
        <taxon>Eukaryota</taxon>
        <taxon>Fungi</taxon>
        <taxon>Dikarya</taxon>
        <taxon>Basidiomycota</taxon>
        <taxon>Agaricomycotina</taxon>
        <taxon>Agaricomycetes</taxon>
        <taxon>Agaricomycetidae</taxon>
        <taxon>Agaricales</taxon>
        <taxon>Agaricineae</taxon>
        <taxon>Psathyrellaceae</taxon>
        <taxon>Coprinellus</taxon>
    </lineage>
</organism>
<dbReference type="STRING" id="71717.A0A4Y7R8Q5"/>
<reference evidence="2 3" key="1">
    <citation type="journal article" date="2019" name="Nat. Ecol. Evol.">
        <title>Megaphylogeny resolves global patterns of mushroom evolution.</title>
        <authorList>
            <person name="Varga T."/>
            <person name="Krizsan K."/>
            <person name="Foldi C."/>
            <person name="Dima B."/>
            <person name="Sanchez-Garcia M."/>
            <person name="Sanchez-Ramirez S."/>
            <person name="Szollosi G.J."/>
            <person name="Szarkandi J.G."/>
            <person name="Papp V."/>
            <person name="Albert L."/>
            <person name="Andreopoulos W."/>
            <person name="Angelini C."/>
            <person name="Antonin V."/>
            <person name="Barry K.W."/>
            <person name="Bougher N.L."/>
            <person name="Buchanan P."/>
            <person name="Buyck B."/>
            <person name="Bense V."/>
            <person name="Catcheside P."/>
            <person name="Chovatia M."/>
            <person name="Cooper J."/>
            <person name="Damon W."/>
            <person name="Desjardin D."/>
            <person name="Finy P."/>
            <person name="Geml J."/>
            <person name="Haridas S."/>
            <person name="Hughes K."/>
            <person name="Justo A."/>
            <person name="Karasinski D."/>
            <person name="Kautmanova I."/>
            <person name="Kiss B."/>
            <person name="Kocsube S."/>
            <person name="Kotiranta H."/>
            <person name="LaButti K.M."/>
            <person name="Lechner B.E."/>
            <person name="Liimatainen K."/>
            <person name="Lipzen A."/>
            <person name="Lukacs Z."/>
            <person name="Mihaltcheva S."/>
            <person name="Morgado L.N."/>
            <person name="Niskanen T."/>
            <person name="Noordeloos M.E."/>
            <person name="Ohm R.A."/>
            <person name="Ortiz-Santana B."/>
            <person name="Ovrebo C."/>
            <person name="Racz N."/>
            <person name="Riley R."/>
            <person name="Savchenko A."/>
            <person name="Shiryaev A."/>
            <person name="Soop K."/>
            <person name="Spirin V."/>
            <person name="Szebenyi C."/>
            <person name="Tomsovsky M."/>
            <person name="Tulloss R.E."/>
            <person name="Uehling J."/>
            <person name="Grigoriev I.V."/>
            <person name="Vagvolgyi C."/>
            <person name="Papp T."/>
            <person name="Martin F.M."/>
            <person name="Miettinen O."/>
            <person name="Hibbett D.S."/>
            <person name="Nagy L.G."/>
        </authorList>
    </citation>
    <scope>NUCLEOTIDE SEQUENCE [LARGE SCALE GENOMIC DNA]</scope>
    <source>
        <strain evidence="2 3">FP101781</strain>
    </source>
</reference>
<keyword evidence="3" id="KW-1185">Reference proteome</keyword>
<dbReference type="AlphaFoldDB" id="A0A4Y7R8Q5"/>
<comment type="caution">
    <text evidence="2">The sequence shown here is derived from an EMBL/GenBank/DDBJ whole genome shotgun (WGS) entry which is preliminary data.</text>
</comment>
<dbReference type="Proteomes" id="UP000298030">
    <property type="component" value="Unassembled WGS sequence"/>
</dbReference>
<evidence type="ECO:0008006" key="4">
    <source>
        <dbReference type="Google" id="ProtNLM"/>
    </source>
</evidence>